<sequence length="1328" mass="151692">MEYKSWIPMADERKDSSVDRGFSTDWRDCPEMEEIRKWLREKILQIPNRLWQERTCVSYVEIFLWAAASSKEEYMNLETLTRRVQAVLIESAAIHRMRKGGQSGPSTVHDMPRVPDDRSSIPPVANMDMHSNLPVYGGGSYLDANTRPISNYFPHQHTINCDTDILQPTESKKMIYGFSDPFPGWKSCLESQDTWKYQPQMLDFHMNSTVRHDVNDQLIQPYSSQTPLEVQQLSQFPPLSSINFESNGEELTNPMFHSSGIRGINNNEADDMVKQILEEPSLESNDVMEINSEEFVASLKSRKRTLDMDPFATGREVMQGFTLNSSLPTLTEPIPVSLNNQLIQPYSSQTPLEVQQLSQFPPLSSINFESNGEELTNPMFHSSGIRGISNNEADDMLKQILEEPSLESNDVMEINVEEFVTSLKSRNRTLDMDPFATGREVMQGFTLNSSLPTLTEPIPVSLNNQLIQPYSSQTPLEVQQLSQFPPLSSINFESNGEELTNPVFHSTGIRGINNNEADDTLKQILEEPSLESNDVMEINVEEFVASLKSRKRTLNMDPFATGKEVMQGIAELDSGFTLNSSLPTLTVDVFPIDGEDIQDTTEFWTNTKKKVDEPTTDQETQTKSSNTIVNEIDRNKSMEIDIIPVPIPIDVIGFNKEEKVVKRKVSEPKVDQEKQLKSLNTTDDVISLIDSFTHDQITQHINSLRKESLQITTEDGTGIDANTCQLCERENQYFAPVPIFCICCGHSIGRRKTYFCRKDEEFDAERCFCSACYNTSKGGCIAFNGTSVSKENLEKKTNDEVLEEPWVECNKCKRWQHQVCALYNSKKDLDCSAEYICAVCRLREIENGLHVPLQKPTVYGAKDLPRTMLSDHLEKRLFKRLMEVKGSENLDKVLAAESISIREVLSVDKQLKVKKQFLDIIPKNNYPAEFSYKLRVILLFQKIDGVDICIFGLYAKEFGSECGNPNQRCVYISYLDSVKYFRPERVTVEGVALRTFVYHEILIGYLDFCKKRGFSSCHIWACPPLKRDDYILYCHPKEQKTPNKDKLRSWYHSMLKKATEEKIVVGLTNIYDHFFVPTEKGGSKVMLSRLPYFDGDFWCGSAMEKARIIEKESGGDYEKMLKKQVSTRALKTMGHVNPSKDDAKEILVMQKAVVDDIPSSTKHNDTILENGLFEDRNIFLSFCQKYQFQFDTLRRTKYSSMMILYHLSNPNTMNFGKCCSICCAHNVFQKCWKCEVCPDCTICYACYKDRGADCHEHKLTQNEHKLTENNSTSNGKMVLKQKKFLKYVSQLRNDKSNGRMIGDYTFRLTHADAETGDDFEASISMSQN</sequence>
<keyword evidence="8" id="KW-0804">Transcription</keyword>
<dbReference type="GO" id="GO:0003713">
    <property type="term" value="F:transcription coactivator activity"/>
    <property type="evidence" value="ECO:0007669"/>
    <property type="project" value="TreeGrafter"/>
</dbReference>
<dbReference type="GO" id="GO:0000123">
    <property type="term" value="C:histone acetyltransferase complex"/>
    <property type="evidence" value="ECO:0007669"/>
    <property type="project" value="TreeGrafter"/>
</dbReference>
<dbReference type="EC" id="2.3.1.48" evidence="2"/>
<dbReference type="Pfam" id="PF08214">
    <property type="entry name" value="HAT_KAT11"/>
    <property type="match status" value="1"/>
</dbReference>
<dbReference type="EMBL" id="JAMSHJ010000001">
    <property type="protein sequence ID" value="KAI5442607.1"/>
    <property type="molecule type" value="Genomic_DNA"/>
</dbReference>
<dbReference type="SMART" id="SM01250">
    <property type="entry name" value="KAT11"/>
    <property type="match status" value="1"/>
</dbReference>
<dbReference type="GO" id="GO:0005667">
    <property type="term" value="C:transcription regulator complex"/>
    <property type="evidence" value="ECO:0007669"/>
    <property type="project" value="TreeGrafter"/>
</dbReference>
<dbReference type="InterPro" id="IPR013083">
    <property type="entry name" value="Znf_RING/FYVE/PHD"/>
</dbReference>
<evidence type="ECO:0000256" key="7">
    <source>
        <dbReference type="ARBA" id="ARBA00023015"/>
    </source>
</evidence>
<dbReference type="InterPro" id="IPR011011">
    <property type="entry name" value="Znf_FYVE_PHD"/>
</dbReference>
<keyword evidence="3" id="KW-0808">Transferase</keyword>
<dbReference type="PROSITE" id="PS50016">
    <property type="entry name" value="ZF_PHD_2"/>
    <property type="match status" value="1"/>
</dbReference>
<dbReference type="SUPFAM" id="SSF57850">
    <property type="entry name" value="RING/U-box"/>
    <property type="match status" value="1"/>
</dbReference>
<keyword evidence="6" id="KW-0862">Zinc</keyword>
<evidence type="ECO:0000313" key="13">
    <source>
        <dbReference type="EMBL" id="KAI5442607.1"/>
    </source>
</evidence>
<evidence type="ECO:0000256" key="5">
    <source>
        <dbReference type="ARBA" id="ARBA00022771"/>
    </source>
</evidence>
<dbReference type="GO" id="GO:0004402">
    <property type="term" value="F:histone acetyltransferase activity"/>
    <property type="evidence" value="ECO:0007669"/>
    <property type="project" value="InterPro"/>
</dbReference>
<keyword evidence="5 10" id="KW-0863">Zinc-finger</keyword>
<evidence type="ECO:0000256" key="8">
    <source>
        <dbReference type="ARBA" id="ARBA00023163"/>
    </source>
</evidence>
<accession>A0A9D5GV77</accession>
<dbReference type="CDD" id="cd15614">
    <property type="entry name" value="PHD_HAC_like"/>
    <property type="match status" value="1"/>
</dbReference>
<name>A0A9D5GV77_PEA</name>
<dbReference type="GO" id="GO:0008270">
    <property type="term" value="F:zinc ion binding"/>
    <property type="evidence" value="ECO:0007669"/>
    <property type="project" value="UniProtKB-KW"/>
</dbReference>
<dbReference type="Gramene" id="Psat01G0159200-T1">
    <property type="protein sequence ID" value="KAI5442607.1"/>
    <property type="gene ID" value="KIW84_011592"/>
</dbReference>
<proteinExistence type="predicted"/>
<keyword evidence="4" id="KW-0479">Metal-binding</keyword>
<evidence type="ECO:0000259" key="11">
    <source>
        <dbReference type="PROSITE" id="PS50016"/>
    </source>
</evidence>
<dbReference type="PROSITE" id="PS51727">
    <property type="entry name" value="CBP_P300_HAT"/>
    <property type="match status" value="1"/>
</dbReference>
<comment type="caution">
    <text evidence="13">The sequence shown here is derived from an EMBL/GenBank/DDBJ whole genome shotgun (WGS) entry which is preliminary data.</text>
</comment>
<evidence type="ECO:0000256" key="10">
    <source>
        <dbReference type="PROSITE-ProRule" id="PRU00146"/>
    </source>
</evidence>
<evidence type="ECO:0000256" key="2">
    <source>
        <dbReference type="ARBA" id="ARBA00013184"/>
    </source>
</evidence>
<gene>
    <name evidence="13" type="ORF">KIW84_011592</name>
</gene>
<evidence type="ECO:0000256" key="1">
    <source>
        <dbReference type="ARBA" id="ARBA00004123"/>
    </source>
</evidence>
<dbReference type="Gene3D" id="3.30.40.10">
    <property type="entry name" value="Zinc/RING finger domain, C3HC4 (zinc finger)"/>
    <property type="match status" value="1"/>
</dbReference>
<evidence type="ECO:0000256" key="4">
    <source>
        <dbReference type="ARBA" id="ARBA00022723"/>
    </source>
</evidence>
<dbReference type="GO" id="GO:0005634">
    <property type="term" value="C:nucleus"/>
    <property type="evidence" value="ECO:0007669"/>
    <property type="project" value="UniProtKB-SubCell"/>
</dbReference>
<keyword evidence="9" id="KW-0539">Nucleus</keyword>
<keyword evidence="7" id="KW-0805">Transcription regulation</keyword>
<organism evidence="13 14">
    <name type="scientific">Pisum sativum</name>
    <name type="common">Garden pea</name>
    <name type="synonym">Lathyrus oleraceus</name>
    <dbReference type="NCBI Taxonomy" id="3888"/>
    <lineage>
        <taxon>Eukaryota</taxon>
        <taxon>Viridiplantae</taxon>
        <taxon>Streptophyta</taxon>
        <taxon>Embryophyta</taxon>
        <taxon>Tracheophyta</taxon>
        <taxon>Spermatophyta</taxon>
        <taxon>Magnoliopsida</taxon>
        <taxon>eudicotyledons</taxon>
        <taxon>Gunneridae</taxon>
        <taxon>Pentapetalae</taxon>
        <taxon>rosids</taxon>
        <taxon>fabids</taxon>
        <taxon>Fabales</taxon>
        <taxon>Fabaceae</taxon>
        <taxon>Papilionoideae</taxon>
        <taxon>50 kb inversion clade</taxon>
        <taxon>NPAAA clade</taxon>
        <taxon>Hologalegina</taxon>
        <taxon>IRL clade</taxon>
        <taxon>Fabeae</taxon>
        <taxon>Lathyrus</taxon>
    </lineage>
</organism>
<reference evidence="13 14" key="1">
    <citation type="journal article" date="2022" name="Nat. Genet.">
        <title>Improved pea reference genome and pan-genome highlight genomic features and evolutionary characteristics.</title>
        <authorList>
            <person name="Yang T."/>
            <person name="Liu R."/>
            <person name="Luo Y."/>
            <person name="Hu S."/>
            <person name="Wang D."/>
            <person name="Wang C."/>
            <person name="Pandey M.K."/>
            <person name="Ge S."/>
            <person name="Xu Q."/>
            <person name="Li N."/>
            <person name="Li G."/>
            <person name="Huang Y."/>
            <person name="Saxena R.K."/>
            <person name="Ji Y."/>
            <person name="Li M."/>
            <person name="Yan X."/>
            <person name="He Y."/>
            <person name="Liu Y."/>
            <person name="Wang X."/>
            <person name="Xiang C."/>
            <person name="Varshney R.K."/>
            <person name="Ding H."/>
            <person name="Gao S."/>
            <person name="Zong X."/>
        </authorList>
    </citation>
    <scope>NUCLEOTIDE SEQUENCE [LARGE SCALE GENOMIC DNA]</scope>
    <source>
        <strain evidence="13 14">cv. Zhongwan 6</strain>
    </source>
</reference>
<dbReference type="PANTHER" id="PTHR13808">
    <property type="entry name" value="CBP/P300-RELATED"/>
    <property type="match status" value="1"/>
</dbReference>
<dbReference type="Proteomes" id="UP001058974">
    <property type="component" value="Chromosome 1"/>
</dbReference>
<dbReference type="InterPro" id="IPR031162">
    <property type="entry name" value="CBP_P300_HAT"/>
</dbReference>
<evidence type="ECO:0000256" key="3">
    <source>
        <dbReference type="ARBA" id="ARBA00022679"/>
    </source>
</evidence>
<dbReference type="GO" id="GO:0031490">
    <property type="term" value="F:chromatin DNA binding"/>
    <property type="evidence" value="ECO:0007669"/>
    <property type="project" value="TreeGrafter"/>
</dbReference>
<protein>
    <recommendedName>
        <fullName evidence="2">histone acetyltransferase</fullName>
        <ecNumber evidence="2">2.3.1.48</ecNumber>
    </recommendedName>
</protein>
<evidence type="ECO:0000259" key="12">
    <source>
        <dbReference type="PROSITE" id="PS51727"/>
    </source>
</evidence>
<evidence type="ECO:0000313" key="14">
    <source>
        <dbReference type="Proteomes" id="UP001058974"/>
    </source>
</evidence>
<dbReference type="PANTHER" id="PTHR13808:SF53">
    <property type="entry name" value="HISTONE ACETYLTRANSFERASE HAC2"/>
    <property type="match status" value="1"/>
</dbReference>
<dbReference type="GO" id="GO:0045944">
    <property type="term" value="P:positive regulation of transcription by RNA polymerase II"/>
    <property type="evidence" value="ECO:0007669"/>
    <property type="project" value="TreeGrafter"/>
</dbReference>
<evidence type="ECO:0000256" key="6">
    <source>
        <dbReference type="ARBA" id="ARBA00022833"/>
    </source>
</evidence>
<feature type="domain" description="PHD-type" evidence="11">
    <location>
        <begin position="766"/>
        <end position="843"/>
    </location>
</feature>
<feature type="domain" description="CBP/p300-type HAT" evidence="12">
    <location>
        <begin position="858"/>
        <end position="1212"/>
    </location>
</feature>
<dbReference type="SUPFAM" id="SSF57903">
    <property type="entry name" value="FYVE/PHD zinc finger"/>
    <property type="match status" value="1"/>
</dbReference>
<comment type="subcellular location">
    <subcellularLocation>
        <location evidence="1">Nucleus</location>
    </subcellularLocation>
</comment>
<dbReference type="InterPro" id="IPR019787">
    <property type="entry name" value="Znf_PHD-finger"/>
</dbReference>
<keyword evidence="14" id="KW-1185">Reference proteome</keyword>
<evidence type="ECO:0000256" key="9">
    <source>
        <dbReference type="ARBA" id="ARBA00023242"/>
    </source>
</evidence>
<dbReference type="InterPro" id="IPR013178">
    <property type="entry name" value="Histone_AcTrfase_Rtt109/CBP"/>
</dbReference>